<dbReference type="Pfam" id="PF09420">
    <property type="entry name" value="Nop16"/>
    <property type="match status" value="2"/>
</dbReference>
<dbReference type="STRING" id="451379.A0A0N5AYQ6"/>
<proteinExistence type="inferred from homology"/>
<dbReference type="InterPro" id="IPR019002">
    <property type="entry name" value="Ribosome_biogenesis_Nop16"/>
</dbReference>
<dbReference type="AlphaFoldDB" id="A0A0N5AYQ6"/>
<dbReference type="Proteomes" id="UP000046393">
    <property type="component" value="Unplaced"/>
</dbReference>
<dbReference type="WBParaSite" id="SMUV_0001010401-mRNA-1">
    <property type="protein sequence ID" value="SMUV_0001010401-mRNA-1"/>
    <property type="gene ID" value="SMUV_0001010401"/>
</dbReference>
<evidence type="ECO:0000256" key="1">
    <source>
        <dbReference type="ARBA" id="ARBA00004604"/>
    </source>
</evidence>
<name>A0A0N5AYQ6_9BILA</name>
<protein>
    <recommendedName>
        <fullName evidence="3">Nucleolar protein 16</fullName>
    </recommendedName>
</protein>
<accession>A0A0N5AYQ6</accession>
<dbReference type="PANTHER" id="PTHR13243">
    <property type="entry name" value="HSPC111 PROTEIN-RELATED"/>
    <property type="match status" value="1"/>
</dbReference>
<evidence type="ECO:0000313" key="6">
    <source>
        <dbReference type="WBParaSite" id="SMUV_0001010401-mRNA-1"/>
    </source>
</evidence>
<comment type="subcellular location">
    <subcellularLocation>
        <location evidence="1">Nucleus</location>
        <location evidence="1">Nucleolus</location>
    </subcellularLocation>
</comment>
<evidence type="ECO:0000256" key="2">
    <source>
        <dbReference type="ARBA" id="ARBA00008479"/>
    </source>
</evidence>
<keyword evidence="5" id="KW-1185">Reference proteome</keyword>
<evidence type="ECO:0000256" key="4">
    <source>
        <dbReference type="ARBA" id="ARBA00023242"/>
    </source>
</evidence>
<dbReference type="PANTHER" id="PTHR13243:SF1">
    <property type="entry name" value="NUCLEOLAR PROTEIN 16"/>
    <property type="match status" value="1"/>
</dbReference>
<organism evidence="5 6">
    <name type="scientific">Syphacia muris</name>
    <dbReference type="NCBI Taxonomy" id="451379"/>
    <lineage>
        <taxon>Eukaryota</taxon>
        <taxon>Metazoa</taxon>
        <taxon>Ecdysozoa</taxon>
        <taxon>Nematoda</taxon>
        <taxon>Chromadorea</taxon>
        <taxon>Rhabditida</taxon>
        <taxon>Spirurina</taxon>
        <taxon>Oxyuridomorpha</taxon>
        <taxon>Oxyuroidea</taxon>
        <taxon>Oxyuridae</taxon>
        <taxon>Syphacia</taxon>
    </lineage>
</organism>
<reference evidence="6" key="1">
    <citation type="submission" date="2017-02" db="UniProtKB">
        <authorList>
            <consortium name="WormBaseParasite"/>
        </authorList>
    </citation>
    <scope>IDENTIFICATION</scope>
</reference>
<keyword evidence="4" id="KW-0539">Nucleus</keyword>
<sequence length="199" mass="22876">MPRSVKHGGKKKKRYVKKVNLTNARRRSLKKKKNATTYCEEIASGWKKNKTIKQNLESMGLIYDVNKALNLLPKSNDDVDVMDVEEAAAAGNIDEQLNGKSKLEKRQTASKNGDSSVVAKLEKVVADATIRNKQGRKFYLMPKDIDFCVHLIKRYGDDYEAMSRDPKNIYQNTPQQIQRKIRIFKRSPEYRNYFNDAGS</sequence>
<comment type="similarity">
    <text evidence="2">Belongs to the NOP16 family.</text>
</comment>
<dbReference type="GO" id="GO:0005730">
    <property type="term" value="C:nucleolus"/>
    <property type="evidence" value="ECO:0007669"/>
    <property type="project" value="UniProtKB-SubCell"/>
</dbReference>
<dbReference type="GO" id="GO:0042273">
    <property type="term" value="P:ribosomal large subunit biogenesis"/>
    <property type="evidence" value="ECO:0007669"/>
    <property type="project" value="TreeGrafter"/>
</dbReference>
<evidence type="ECO:0000313" key="5">
    <source>
        <dbReference type="Proteomes" id="UP000046393"/>
    </source>
</evidence>
<evidence type="ECO:0000256" key="3">
    <source>
        <dbReference type="ARBA" id="ARBA00015522"/>
    </source>
</evidence>